<proteinExistence type="predicted"/>
<sequence>MNPKILQGVLILLLSILAIVFLFMGSMEIAVLFMTLLFVLTNTFRYKQMMERGMEREAKWMKGMAILFGILFFVVLITIFI</sequence>
<protein>
    <recommendedName>
        <fullName evidence="4">Aspartyl/asparaginyl-tRNA synthetase</fullName>
    </recommendedName>
</protein>
<keyword evidence="3" id="KW-1185">Reference proteome</keyword>
<keyword evidence="1" id="KW-0472">Membrane</keyword>
<dbReference type="AlphaFoldDB" id="A0A7D7RMM7"/>
<dbReference type="KEGG" id="pdec:H1Q58_02625"/>
<gene>
    <name evidence="2" type="ORF">H1Q58_02625</name>
</gene>
<reference evidence="2 3" key="1">
    <citation type="submission" date="2020-07" db="EMBL/GenBank/DDBJ databases">
        <title>Screening of a cold-adapted Planococcus bacterium producing protease in traditional shrimp paste and protease identification by genome sequencing.</title>
        <authorList>
            <person name="Gao R."/>
            <person name="Leng W."/>
            <person name="Chu Q."/>
            <person name="Wu X."/>
            <person name="Liu H."/>
            <person name="Li X."/>
        </authorList>
    </citation>
    <scope>NUCLEOTIDE SEQUENCE [LARGE SCALE GENOMIC DNA]</scope>
    <source>
        <strain evidence="2 3">XJ11</strain>
    </source>
</reference>
<dbReference type="Proteomes" id="UP000514716">
    <property type="component" value="Chromosome"/>
</dbReference>
<accession>A0A7D7RMM7</accession>
<name>A0A7D7RMM7_PLAMR</name>
<keyword evidence="1" id="KW-1133">Transmembrane helix</keyword>
<organism evidence="2 3">
    <name type="scientific">Planococcus maritimus</name>
    <dbReference type="NCBI Taxonomy" id="192421"/>
    <lineage>
        <taxon>Bacteria</taxon>
        <taxon>Bacillati</taxon>
        <taxon>Bacillota</taxon>
        <taxon>Bacilli</taxon>
        <taxon>Bacillales</taxon>
        <taxon>Caryophanaceae</taxon>
        <taxon>Planococcus</taxon>
    </lineage>
</organism>
<dbReference type="EMBL" id="CP059540">
    <property type="protein sequence ID" value="QMT17944.1"/>
    <property type="molecule type" value="Genomic_DNA"/>
</dbReference>
<evidence type="ECO:0000313" key="3">
    <source>
        <dbReference type="Proteomes" id="UP000514716"/>
    </source>
</evidence>
<evidence type="ECO:0000256" key="1">
    <source>
        <dbReference type="SAM" id="Phobius"/>
    </source>
</evidence>
<evidence type="ECO:0000313" key="2">
    <source>
        <dbReference type="EMBL" id="QMT17944.1"/>
    </source>
</evidence>
<evidence type="ECO:0008006" key="4">
    <source>
        <dbReference type="Google" id="ProtNLM"/>
    </source>
</evidence>
<feature type="transmembrane region" description="Helical" evidence="1">
    <location>
        <begin position="60"/>
        <end position="80"/>
    </location>
</feature>
<feature type="transmembrane region" description="Helical" evidence="1">
    <location>
        <begin position="6"/>
        <end position="39"/>
    </location>
</feature>
<dbReference type="RefSeq" id="WP_182092634.1">
    <property type="nucleotide sequence ID" value="NZ_CP059540.1"/>
</dbReference>
<keyword evidence="1" id="KW-0812">Transmembrane</keyword>